<keyword evidence="5" id="KW-1185">Reference proteome</keyword>
<comment type="function">
    <text evidence="2">Catalyzes a proton abstraction reaction that results in 2,5-elimination of pyruvate from 2-succinyl-5-enolpyruvyl-6-hydroxy-3-cyclohexene-1-carboxylate (SEPHCHC) and the formation of 2-succinyl-6-hydroxy-2,4-cyclohexadiene-1-carboxylate (SHCHC).</text>
</comment>
<dbReference type="PRINTS" id="PR00111">
    <property type="entry name" value="ABHYDROLASE"/>
</dbReference>
<dbReference type="GO" id="GO:0070205">
    <property type="term" value="F:2-succinyl-6-hydroxy-2,4-cyclohexadiene-1-carboxylate synthase activity"/>
    <property type="evidence" value="ECO:0007669"/>
    <property type="project" value="UniProtKB-UniRule"/>
</dbReference>
<dbReference type="InterPro" id="IPR050266">
    <property type="entry name" value="AB_hydrolase_sf"/>
</dbReference>
<dbReference type="PRINTS" id="PR00412">
    <property type="entry name" value="EPOXHYDRLASE"/>
</dbReference>
<dbReference type="InterPro" id="IPR022485">
    <property type="entry name" value="SHCHC_synthase_MenH"/>
</dbReference>
<dbReference type="EC" id="4.2.99.20" evidence="2"/>
<comment type="similarity">
    <text evidence="2">Belongs to the AB hydrolase superfamily. MenH family.</text>
</comment>
<comment type="caution">
    <text evidence="4">The sequence shown here is derived from an EMBL/GenBank/DDBJ whole genome shotgun (WGS) entry which is preliminary data.</text>
</comment>
<accession>A0A9J6P744</accession>
<evidence type="ECO:0000313" key="5">
    <source>
        <dbReference type="Proteomes" id="UP001056429"/>
    </source>
</evidence>
<dbReference type="Gene3D" id="3.40.50.1820">
    <property type="entry name" value="alpha/beta hydrolase"/>
    <property type="match status" value="1"/>
</dbReference>
<reference evidence="4" key="2">
    <citation type="submission" date="2021-04" db="EMBL/GenBank/DDBJ databases">
        <authorList>
            <person name="Dong X."/>
        </authorList>
    </citation>
    <scope>NUCLEOTIDE SEQUENCE</scope>
    <source>
        <strain evidence="4">ZWT</strain>
    </source>
</reference>
<dbReference type="InterPro" id="IPR000073">
    <property type="entry name" value="AB_hydrolase_1"/>
</dbReference>
<sequence>MFIEIENIKYHIHIKGEGKPIICLHGFSENLNTWKLLELKGYKLILIDLIGHGNSDKPYSSEYYDLKVMIKHFNKLIQELGFEKYSMVGYSMGGRIALAYALSYQNEITQLILESSSYGECDFRNRLKRRNKDFELAKSIREKGIEWFNDFWSNLSIFESQKNLPENIKNDISKRRLSNETHALSNTLLYTGQGSFPCLKDEIVNLTMPVLFISGEYDKKYKEMGNEFQKLNFNVKHKTICGVGHNTHIENPDKFNKMLSEFLL</sequence>
<dbReference type="PANTHER" id="PTHR43798:SF20">
    <property type="entry name" value="2-SUCCINYL-6-HYDROXY-2,4-CYCLOHEXADIENE-1-CARBOXYLATE SYNTHASE-RELATED"/>
    <property type="match status" value="1"/>
</dbReference>
<comment type="pathway">
    <text evidence="2">Quinol/quinone metabolism; 1,4-dihydroxy-2-naphthoate biosynthesis; 1,4-dihydroxy-2-naphthoate from chorismate: step 3/7.</text>
</comment>
<organism evidence="4 5">
    <name type="scientific">Oceanirhabdus seepicola</name>
    <dbReference type="NCBI Taxonomy" id="2828781"/>
    <lineage>
        <taxon>Bacteria</taxon>
        <taxon>Bacillati</taxon>
        <taxon>Bacillota</taxon>
        <taxon>Clostridia</taxon>
        <taxon>Eubacteriales</taxon>
        <taxon>Clostridiaceae</taxon>
        <taxon>Oceanirhabdus</taxon>
    </lineage>
</organism>
<keyword evidence="2 4" id="KW-0456">Lyase</keyword>
<dbReference type="Pfam" id="PF00561">
    <property type="entry name" value="Abhydrolase_1"/>
    <property type="match status" value="1"/>
</dbReference>
<gene>
    <name evidence="2 4" type="primary">menH</name>
    <name evidence="4" type="ORF">KDK92_18720</name>
</gene>
<keyword evidence="1 2" id="KW-0474">Menaquinone biosynthesis</keyword>
<dbReference type="NCBIfam" id="TIGR03695">
    <property type="entry name" value="menH_SHCHC"/>
    <property type="match status" value="1"/>
</dbReference>
<dbReference type="SUPFAM" id="SSF53474">
    <property type="entry name" value="alpha/beta-Hydrolases"/>
    <property type="match status" value="1"/>
</dbReference>
<comment type="catalytic activity">
    <reaction evidence="2">
        <text>5-enolpyruvoyl-6-hydroxy-2-succinyl-cyclohex-3-ene-1-carboxylate = (1R,6R)-6-hydroxy-2-succinyl-cyclohexa-2,4-diene-1-carboxylate + pyruvate</text>
        <dbReference type="Rhea" id="RHEA:25597"/>
        <dbReference type="ChEBI" id="CHEBI:15361"/>
        <dbReference type="ChEBI" id="CHEBI:58689"/>
        <dbReference type="ChEBI" id="CHEBI:58818"/>
        <dbReference type="EC" id="4.2.99.20"/>
    </reaction>
</comment>
<dbReference type="EMBL" id="JAGSOJ010000004">
    <property type="protein sequence ID" value="MCM1991777.1"/>
    <property type="molecule type" value="Genomic_DNA"/>
</dbReference>
<evidence type="ECO:0000256" key="2">
    <source>
        <dbReference type="HAMAP-Rule" id="MF_01660"/>
    </source>
</evidence>
<reference evidence="4" key="1">
    <citation type="journal article" date="2021" name="mSystems">
        <title>Bacteria and Archaea Synergistically Convert Glycine Betaine to Biogenic Methane in the Formosa Cold Seep of the South China Sea.</title>
        <authorList>
            <person name="Li L."/>
            <person name="Zhang W."/>
            <person name="Zhang S."/>
            <person name="Song L."/>
            <person name="Sun Q."/>
            <person name="Zhang H."/>
            <person name="Xiang H."/>
            <person name="Dong X."/>
        </authorList>
    </citation>
    <scope>NUCLEOTIDE SEQUENCE</scope>
    <source>
        <strain evidence="4">ZWT</strain>
    </source>
</reference>
<evidence type="ECO:0000256" key="1">
    <source>
        <dbReference type="ARBA" id="ARBA00022428"/>
    </source>
</evidence>
<dbReference type="InterPro" id="IPR000639">
    <property type="entry name" value="Epox_hydrolase-like"/>
</dbReference>
<protein>
    <recommendedName>
        <fullName evidence="2">Putative 2-succinyl-6-hydroxy-2,4-cyclohexadiene-1-carboxylate synthase</fullName>
        <shortName evidence="2">SHCHC synthase</shortName>
        <ecNumber evidence="2">4.2.99.20</ecNumber>
    </recommendedName>
</protein>
<proteinExistence type="inferred from homology"/>
<dbReference type="AlphaFoldDB" id="A0A9J6P744"/>
<evidence type="ECO:0000259" key="3">
    <source>
        <dbReference type="Pfam" id="PF00561"/>
    </source>
</evidence>
<evidence type="ECO:0000313" key="4">
    <source>
        <dbReference type="EMBL" id="MCM1991777.1"/>
    </source>
</evidence>
<dbReference type="RefSeq" id="WP_250860916.1">
    <property type="nucleotide sequence ID" value="NZ_JAGSOJ010000004.1"/>
</dbReference>
<feature type="domain" description="AB hydrolase-1" evidence="3">
    <location>
        <begin position="19"/>
        <end position="252"/>
    </location>
</feature>
<name>A0A9J6P744_9CLOT</name>
<dbReference type="Proteomes" id="UP001056429">
    <property type="component" value="Unassembled WGS sequence"/>
</dbReference>
<comment type="pathway">
    <text evidence="2">Quinol/quinone metabolism; menaquinone biosynthesis.</text>
</comment>
<dbReference type="InterPro" id="IPR029058">
    <property type="entry name" value="AB_hydrolase_fold"/>
</dbReference>
<dbReference type="HAMAP" id="MF_01660">
    <property type="entry name" value="MenH"/>
    <property type="match status" value="1"/>
</dbReference>
<dbReference type="GO" id="GO:0009234">
    <property type="term" value="P:menaquinone biosynthetic process"/>
    <property type="evidence" value="ECO:0007669"/>
    <property type="project" value="UniProtKB-UniRule"/>
</dbReference>
<comment type="subunit">
    <text evidence="2">Monomer.</text>
</comment>
<dbReference type="GO" id="GO:0016020">
    <property type="term" value="C:membrane"/>
    <property type="evidence" value="ECO:0007669"/>
    <property type="project" value="TreeGrafter"/>
</dbReference>
<dbReference type="PANTHER" id="PTHR43798">
    <property type="entry name" value="MONOACYLGLYCEROL LIPASE"/>
    <property type="match status" value="1"/>
</dbReference>